<dbReference type="Gene3D" id="3.40.50.300">
    <property type="entry name" value="P-loop containing nucleotide triphosphate hydrolases"/>
    <property type="match status" value="1"/>
</dbReference>
<dbReference type="Proteomes" id="UP000051373">
    <property type="component" value="Unassembled WGS sequence"/>
</dbReference>
<evidence type="ECO:0000256" key="1">
    <source>
        <dbReference type="SAM" id="Coils"/>
    </source>
</evidence>
<dbReference type="EMBL" id="LJUJ01000009">
    <property type="protein sequence ID" value="KPK63714.1"/>
    <property type="molecule type" value="Genomic_DNA"/>
</dbReference>
<dbReference type="InterPro" id="IPR006083">
    <property type="entry name" value="PRK/URK"/>
</dbReference>
<name>A0A0S8FUE1_UNCW3</name>
<proteinExistence type="predicted"/>
<accession>A0A0S8FUE1</accession>
<gene>
    <name evidence="3" type="ORF">AMJ83_05810</name>
</gene>
<dbReference type="SUPFAM" id="SSF52540">
    <property type="entry name" value="P-loop containing nucleoside triphosphate hydrolases"/>
    <property type="match status" value="1"/>
</dbReference>
<dbReference type="Pfam" id="PF00485">
    <property type="entry name" value="PRK"/>
    <property type="match status" value="1"/>
</dbReference>
<evidence type="ECO:0000313" key="3">
    <source>
        <dbReference type="EMBL" id="KPK63714.1"/>
    </source>
</evidence>
<evidence type="ECO:0000259" key="2">
    <source>
        <dbReference type="Pfam" id="PF00485"/>
    </source>
</evidence>
<dbReference type="AlphaFoldDB" id="A0A0S8FUE1"/>
<feature type="domain" description="Phosphoribulokinase/uridine kinase" evidence="2">
    <location>
        <begin position="35"/>
        <end position="153"/>
    </location>
</feature>
<comment type="caution">
    <text evidence="3">The sequence shown here is derived from an EMBL/GenBank/DDBJ whole genome shotgun (WGS) entry which is preliminary data.</text>
</comment>
<dbReference type="InterPro" id="IPR027417">
    <property type="entry name" value="P-loop_NTPase"/>
</dbReference>
<sequence>MKGDKLVVREEHTKAARKIAKLLFPPNTRREGKFILTIAGESGSGKSEIASALSELLSHKGIKSIILQQDDYFVYPPKTNAGMRKKDIRHVGLQEVRLDLLDENLVSIMEGSVTIDKPLVIFDEDRITQETVNLDGVGVVIVEGTYTTVLKHAHQRVFIDRTFLDTKEIRKKRAREEQDRFLDEILQIEHRIISSHLPQATIIVTRDYDVREVKRHRGT</sequence>
<organism evidence="3 4">
    <name type="scientific">candidate division WOR_3 bacterium SM23_42</name>
    <dbReference type="NCBI Taxonomy" id="1703779"/>
    <lineage>
        <taxon>Bacteria</taxon>
        <taxon>Bacteria division WOR-3</taxon>
    </lineage>
</organism>
<reference evidence="3 4" key="1">
    <citation type="journal article" date="2015" name="Microbiome">
        <title>Genomic resolution of linkages in carbon, nitrogen, and sulfur cycling among widespread estuary sediment bacteria.</title>
        <authorList>
            <person name="Baker B.J."/>
            <person name="Lazar C.S."/>
            <person name="Teske A.P."/>
            <person name="Dick G.J."/>
        </authorList>
    </citation>
    <scope>NUCLEOTIDE SEQUENCE [LARGE SCALE GENOMIC DNA]</scope>
    <source>
        <strain evidence="3">SM23_42</strain>
    </source>
</reference>
<dbReference type="STRING" id="1703779.AMJ83_05810"/>
<evidence type="ECO:0000313" key="4">
    <source>
        <dbReference type="Proteomes" id="UP000051373"/>
    </source>
</evidence>
<protein>
    <recommendedName>
        <fullName evidence="2">Phosphoribulokinase/uridine kinase domain-containing protein</fullName>
    </recommendedName>
</protein>
<dbReference type="GO" id="GO:0016301">
    <property type="term" value="F:kinase activity"/>
    <property type="evidence" value="ECO:0007669"/>
    <property type="project" value="InterPro"/>
</dbReference>
<feature type="coiled-coil region" evidence="1">
    <location>
        <begin position="164"/>
        <end position="191"/>
    </location>
</feature>
<keyword evidence="1" id="KW-0175">Coiled coil</keyword>
<dbReference type="GO" id="GO:0005524">
    <property type="term" value="F:ATP binding"/>
    <property type="evidence" value="ECO:0007669"/>
    <property type="project" value="InterPro"/>
</dbReference>